<reference evidence="3" key="1">
    <citation type="journal article" date="2023" name="bioRxiv">
        <title>Scaffold-level genome assemblies of two parasitoid biocontrol wasps reveal the parthenogenesis mechanism and an associated novel virus.</title>
        <authorList>
            <person name="Inwood S."/>
            <person name="Skelly J."/>
            <person name="Guhlin J."/>
            <person name="Harrop T."/>
            <person name="Goldson S."/>
            <person name="Dearden P."/>
        </authorList>
    </citation>
    <scope>NUCLEOTIDE SEQUENCE</scope>
    <source>
        <strain evidence="3">Irish</strain>
        <tissue evidence="3">Whole body</tissue>
    </source>
</reference>
<accession>A0AA39C9F4</accession>
<gene>
    <name evidence="3" type="ORF">PV328_007676</name>
</gene>
<evidence type="ECO:0000259" key="2">
    <source>
        <dbReference type="Pfam" id="PF20700"/>
    </source>
</evidence>
<dbReference type="Pfam" id="PF20700">
    <property type="entry name" value="Mutator"/>
    <property type="match status" value="1"/>
</dbReference>
<dbReference type="InterPro" id="IPR049012">
    <property type="entry name" value="Mutator_transp_dom"/>
</dbReference>
<sequence>MGGRLRHKGRFIKKKSTREKGQIGPRGVDSTELGKNLRCCQCNDVLHLDNIVDKTRSGLNSILRVKCTKCVAITRVPIGKLHVVNTNKKCKNSDSTTGVVLGAVHAGYGCSGLDKIFACSNMPTISMETFKQYEREVGPAIEETAQESCKKAAKEECKYDVILQIAGWCETHAFSVYINPTKNIDDKASVHTGLINIKEQLVALTNKNIVFESAKSYRTCLNHLTTL</sequence>
<keyword evidence="4" id="KW-1185">Reference proteome</keyword>
<feature type="region of interest" description="Disordered" evidence="1">
    <location>
        <begin position="1"/>
        <end position="28"/>
    </location>
</feature>
<protein>
    <recommendedName>
        <fullName evidence="2">Mutator-like transposase domain-containing protein</fullName>
    </recommendedName>
</protein>
<comment type="caution">
    <text evidence="3">The sequence shown here is derived from an EMBL/GenBank/DDBJ whole genome shotgun (WGS) entry which is preliminary data.</text>
</comment>
<dbReference type="AlphaFoldDB" id="A0AA39C9F4"/>
<dbReference type="EMBL" id="JAQQBS010001423">
    <property type="protein sequence ID" value="KAK0160248.1"/>
    <property type="molecule type" value="Genomic_DNA"/>
</dbReference>
<feature type="compositionally biased region" description="Basic residues" evidence="1">
    <location>
        <begin position="1"/>
        <end position="17"/>
    </location>
</feature>
<feature type="domain" description="Mutator-like transposase" evidence="2">
    <location>
        <begin position="41"/>
        <end position="156"/>
    </location>
</feature>
<evidence type="ECO:0000256" key="1">
    <source>
        <dbReference type="SAM" id="MobiDB-lite"/>
    </source>
</evidence>
<evidence type="ECO:0000313" key="3">
    <source>
        <dbReference type="EMBL" id="KAK0160248.1"/>
    </source>
</evidence>
<evidence type="ECO:0000313" key="4">
    <source>
        <dbReference type="Proteomes" id="UP001168990"/>
    </source>
</evidence>
<organism evidence="3 4">
    <name type="scientific">Microctonus aethiopoides</name>
    <dbReference type="NCBI Taxonomy" id="144406"/>
    <lineage>
        <taxon>Eukaryota</taxon>
        <taxon>Metazoa</taxon>
        <taxon>Ecdysozoa</taxon>
        <taxon>Arthropoda</taxon>
        <taxon>Hexapoda</taxon>
        <taxon>Insecta</taxon>
        <taxon>Pterygota</taxon>
        <taxon>Neoptera</taxon>
        <taxon>Endopterygota</taxon>
        <taxon>Hymenoptera</taxon>
        <taxon>Apocrita</taxon>
        <taxon>Ichneumonoidea</taxon>
        <taxon>Braconidae</taxon>
        <taxon>Euphorinae</taxon>
        <taxon>Microctonus</taxon>
    </lineage>
</organism>
<name>A0AA39C9F4_9HYME</name>
<dbReference type="Proteomes" id="UP001168990">
    <property type="component" value="Unassembled WGS sequence"/>
</dbReference>
<reference evidence="3" key="2">
    <citation type="submission" date="2023-03" db="EMBL/GenBank/DDBJ databases">
        <authorList>
            <person name="Inwood S.N."/>
            <person name="Skelly J.G."/>
            <person name="Guhlin J."/>
            <person name="Harrop T.W.R."/>
            <person name="Goldson S.G."/>
            <person name="Dearden P.K."/>
        </authorList>
    </citation>
    <scope>NUCLEOTIDE SEQUENCE</scope>
    <source>
        <strain evidence="3">Irish</strain>
        <tissue evidence="3">Whole body</tissue>
    </source>
</reference>
<proteinExistence type="predicted"/>